<dbReference type="SMART" id="SM00354">
    <property type="entry name" value="HTH_LACI"/>
    <property type="match status" value="1"/>
</dbReference>
<gene>
    <name evidence="6" type="ORF">FNZ56_10395</name>
</gene>
<dbReference type="InterPro" id="IPR010982">
    <property type="entry name" value="Lambda_DNA-bd_dom_sf"/>
</dbReference>
<evidence type="ECO:0000256" key="3">
    <source>
        <dbReference type="ARBA" id="ARBA00023125"/>
    </source>
</evidence>
<dbReference type="GO" id="GO:0003700">
    <property type="term" value="F:DNA-binding transcription factor activity"/>
    <property type="evidence" value="ECO:0007669"/>
    <property type="project" value="TreeGrafter"/>
</dbReference>
<reference evidence="6 7" key="1">
    <citation type="submission" date="2019-07" db="EMBL/GenBank/DDBJ databases">
        <title>Lysobacter weifangensis sp. nov., isolated from bensulfuron-methyl contaminated farmland soil.</title>
        <authorList>
            <person name="Zhao H."/>
        </authorList>
    </citation>
    <scope>NUCLEOTIDE SEQUENCE [LARGE SCALE GENOMIC DNA]</scope>
    <source>
        <strain evidence="6 7">CC-Bw-6</strain>
    </source>
</reference>
<evidence type="ECO:0000259" key="5">
    <source>
        <dbReference type="PROSITE" id="PS50932"/>
    </source>
</evidence>
<proteinExistence type="predicted"/>
<evidence type="ECO:0000313" key="6">
    <source>
        <dbReference type="EMBL" id="QDQ74263.1"/>
    </source>
</evidence>
<dbReference type="Proteomes" id="UP000315891">
    <property type="component" value="Chromosome"/>
</dbReference>
<dbReference type="GO" id="GO:0000976">
    <property type="term" value="F:transcription cis-regulatory region binding"/>
    <property type="evidence" value="ECO:0007669"/>
    <property type="project" value="TreeGrafter"/>
</dbReference>
<dbReference type="Pfam" id="PF00356">
    <property type="entry name" value="LacI"/>
    <property type="match status" value="1"/>
</dbReference>
<sequence length="368" mass="38451">MPARRPSAAARATTARRVTLSDIAAGCGVSRSTVSLVLGRSPLVHAETRAKVQAELDRQGYVYHRGAASLRSRASNAVALVINDLSNPFFAEFAAGVDAALAEAGYVMLLGSSGESPERQQAVLASLVEHDPAAAILSPAEHSDPARLHRLIGARMPVLVFNRALDAAAGDGWDFLGLDNRRGARLATEHLLGQGHRAIAFFGGHRDSSSCGERRAGYRDALAAAGIAPDPAWLVECAPTRLEAARQAGALFARDPAPTAAVCYNDAVALGLMSGLAARGRRAGVDFALTGFDDIPEAAVSAPPLTTIAVAPRERGMQAARLVLERLAERQYDPDRATQAPRTIVADARLVVRASSLAAPHAAQGTAA</sequence>
<dbReference type="InterPro" id="IPR028082">
    <property type="entry name" value="Peripla_BP_I"/>
</dbReference>
<dbReference type="SUPFAM" id="SSF53822">
    <property type="entry name" value="Periplasmic binding protein-like I"/>
    <property type="match status" value="1"/>
</dbReference>
<dbReference type="Gene3D" id="3.40.50.2300">
    <property type="match status" value="2"/>
</dbReference>
<accession>A0A516V6X8</accession>
<organism evidence="6 7">
    <name type="scientific">Pseudoluteimonas lycopersici</name>
    <dbReference type="NCBI Taxonomy" id="1324796"/>
    <lineage>
        <taxon>Bacteria</taxon>
        <taxon>Pseudomonadati</taxon>
        <taxon>Pseudomonadota</taxon>
        <taxon>Gammaproteobacteria</taxon>
        <taxon>Lysobacterales</taxon>
        <taxon>Lysobacteraceae</taxon>
        <taxon>Pseudoluteimonas</taxon>
    </lineage>
</organism>
<evidence type="ECO:0000313" key="7">
    <source>
        <dbReference type="Proteomes" id="UP000315891"/>
    </source>
</evidence>
<keyword evidence="1" id="KW-0678">Repressor</keyword>
<dbReference type="Gene3D" id="1.10.260.40">
    <property type="entry name" value="lambda repressor-like DNA-binding domains"/>
    <property type="match status" value="1"/>
</dbReference>
<dbReference type="CDD" id="cd01392">
    <property type="entry name" value="HTH_LacI"/>
    <property type="match status" value="1"/>
</dbReference>
<keyword evidence="7" id="KW-1185">Reference proteome</keyword>
<keyword evidence="3" id="KW-0238">DNA-binding</keyword>
<dbReference type="RefSeq" id="WP_143879772.1">
    <property type="nucleotide sequence ID" value="NZ_BAABLZ010000001.1"/>
</dbReference>
<dbReference type="EMBL" id="CP041742">
    <property type="protein sequence ID" value="QDQ74263.1"/>
    <property type="molecule type" value="Genomic_DNA"/>
</dbReference>
<dbReference type="PANTHER" id="PTHR30146">
    <property type="entry name" value="LACI-RELATED TRANSCRIPTIONAL REPRESSOR"/>
    <property type="match status" value="1"/>
</dbReference>
<name>A0A516V6X8_9GAMM</name>
<dbReference type="InterPro" id="IPR046335">
    <property type="entry name" value="LacI/GalR-like_sensor"/>
</dbReference>
<keyword evidence="4" id="KW-0804">Transcription</keyword>
<dbReference type="PANTHER" id="PTHR30146:SF148">
    <property type="entry name" value="HTH-TYPE TRANSCRIPTIONAL REPRESSOR PURR-RELATED"/>
    <property type="match status" value="1"/>
</dbReference>
<dbReference type="PROSITE" id="PS50932">
    <property type="entry name" value="HTH_LACI_2"/>
    <property type="match status" value="1"/>
</dbReference>
<keyword evidence="2" id="KW-0805">Transcription regulation</keyword>
<dbReference type="SUPFAM" id="SSF47413">
    <property type="entry name" value="lambda repressor-like DNA-binding domains"/>
    <property type="match status" value="1"/>
</dbReference>
<protein>
    <submittedName>
        <fullName evidence="6">Substrate-binding domain-containing protein</fullName>
    </submittedName>
</protein>
<evidence type="ECO:0000256" key="4">
    <source>
        <dbReference type="ARBA" id="ARBA00023163"/>
    </source>
</evidence>
<evidence type="ECO:0000256" key="2">
    <source>
        <dbReference type="ARBA" id="ARBA00023015"/>
    </source>
</evidence>
<dbReference type="AlphaFoldDB" id="A0A516V6X8"/>
<dbReference type="CDD" id="cd06289">
    <property type="entry name" value="PBP1_MalI-like"/>
    <property type="match status" value="1"/>
</dbReference>
<dbReference type="Pfam" id="PF13377">
    <property type="entry name" value="Peripla_BP_3"/>
    <property type="match status" value="1"/>
</dbReference>
<dbReference type="OrthoDB" id="9798934at2"/>
<feature type="domain" description="HTH lacI-type" evidence="5">
    <location>
        <begin position="18"/>
        <end position="72"/>
    </location>
</feature>
<evidence type="ECO:0000256" key="1">
    <source>
        <dbReference type="ARBA" id="ARBA00022491"/>
    </source>
</evidence>
<dbReference type="InterPro" id="IPR000843">
    <property type="entry name" value="HTH_LacI"/>
</dbReference>